<dbReference type="InterPro" id="IPR005908">
    <property type="entry name" value="G1P_thy_trans_l"/>
</dbReference>
<dbReference type="PANTHER" id="PTHR42883:SF2">
    <property type="entry name" value="THYMIDYLYLTRANSFERASE"/>
    <property type="match status" value="1"/>
</dbReference>
<organism evidence="2">
    <name type="scientific">Streptomyces chartreusis</name>
    <dbReference type="NCBI Taxonomy" id="1969"/>
    <lineage>
        <taxon>Bacteria</taxon>
        <taxon>Bacillati</taxon>
        <taxon>Actinomycetota</taxon>
        <taxon>Actinomycetes</taxon>
        <taxon>Kitasatosporales</taxon>
        <taxon>Streptomycetaceae</taxon>
        <taxon>Streptomyces</taxon>
    </lineage>
</organism>
<dbReference type="PANTHER" id="PTHR42883">
    <property type="entry name" value="GLUCOSE-1-PHOSPHATE THYMIDYLTRANSFERASE"/>
    <property type="match status" value="1"/>
</dbReference>
<evidence type="ECO:0000259" key="1">
    <source>
        <dbReference type="Pfam" id="PF00483"/>
    </source>
</evidence>
<dbReference type="Pfam" id="PF00483">
    <property type="entry name" value="NTP_transferase"/>
    <property type="match status" value="1"/>
</dbReference>
<dbReference type="NCBIfam" id="TIGR01208">
    <property type="entry name" value="rmlA_long"/>
    <property type="match status" value="1"/>
</dbReference>
<accession>Q4R0L8</accession>
<dbReference type="EMBL" id="AJ786382">
    <property type="protein sequence ID" value="CAH10165.1"/>
    <property type="molecule type" value="Genomic_DNA"/>
</dbReference>
<dbReference type="CDD" id="cd04189">
    <property type="entry name" value="G1P_TT_long"/>
    <property type="match status" value="1"/>
</dbReference>
<dbReference type="Gene3D" id="2.160.10.10">
    <property type="entry name" value="Hexapeptide repeat proteins"/>
    <property type="match status" value="1"/>
</dbReference>
<dbReference type="AlphaFoldDB" id="Q4R0L8"/>
<dbReference type="SUPFAM" id="SSF53448">
    <property type="entry name" value="Nucleotide-diphospho-sugar transferases"/>
    <property type="match status" value="1"/>
</dbReference>
<dbReference type="InterPro" id="IPR005835">
    <property type="entry name" value="NTP_transferase_dom"/>
</dbReference>
<protein>
    <submittedName>
        <fullName evidence="2">ChaS1 protein</fullName>
    </submittedName>
</protein>
<sequence>MKALVLAGGMGIRLRPLSHTTAKQLIPVGGEPVVRYSLDVIREAGITEVGIVVGERGDQFRRILGDGRDMGLRITYIEQERPDGLAHCVLIAREFLGSDDFLMCLGDNVVLEGVGQLVSEFRSNRADAMLLLGKVDDPSEYGVAVVDDAGRIQRLVEKPETYVGDLAVVGAYVFSSAIHRAVRAIRPSARGELEITEAIQWLVDTGRRVVGHECPGYWKDAGRLADLLACNRVLLERLTTDITGQVDEASTIRGPVVVAENATVSGSELVGPVLVAAGAVVRDSKLGPHTAVGPGCRITEAEIADSILLEDATVHGVSGLSGSVVGRAASVRGGGAGAEVFLGDDSSVVIAS</sequence>
<feature type="domain" description="Nucleotidyl transferase" evidence="1">
    <location>
        <begin position="2"/>
        <end position="234"/>
    </location>
</feature>
<dbReference type="Gene3D" id="3.90.550.10">
    <property type="entry name" value="Spore Coat Polysaccharide Biosynthesis Protein SpsA, Chain A"/>
    <property type="match status" value="1"/>
</dbReference>
<reference evidence="2" key="1">
    <citation type="journal article" date="2005" name="Chem. Biol.">
        <title>Biosynthesis of the antitumor agent chartreusin involves the oxidative rearrangement of an anthracyclic polyketide.</title>
        <authorList>
            <person name="Xu Z."/>
            <person name="Jakobi K."/>
            <person name="Welzel K."/>
            <person name="Hertweck C."/>
        </authorList>
    </citation>
    <scope>NUCLEOTIDE SEQUENCE</scope>
    <source>
        <strain evidence="2">HKI-249</strain>
    </source>
</reference>
<dbReference type="InterPro" id="IPR029044">
    <property type="entry name" value="Nucleotide-diphossugar_trans"/>
</dbReference>
<dbReference type="RefSeq" id="WP_093748216.1">
    <property type="nucleotide sequence ID" value="NZ_JBICYF010000014.1"/>
</dbReference>
<evidence type="ECO:0000313" key="2">
    <source>
        <dbReference type="EMBL" id="CAH10165.1"/>
    </source>
</evidence>
<proteinExistence type="predicted"/>
<gene>
    <name evidence="2" type="primary">chaS1</name>
</gene>
<name>Q4R0L8_STRCX</name>